<dbReference type="EMBL" id="NHTK01001134">
    <property type="protein sequence ID" value="PPR02887.1"/>
    <property type="molecule type" value="Genomic_DNA"/>
</dbReference>
<evidence type="ECO:0000313" key="3">
    <source>
        <dbReference type="Proteomes" id="UP000284842"/>
    </source>
</evidence>
<feature type="compositionally biased region" description="Polar residues" evidence="1">
    <location>
        <begin position="364"/>
        <end position="375"/>
    </location>
</feature>
<dbReference type="Proteomes" id="UP000284842">
    <property type="component" value="Unassembled WGS sequence"/>
</dbReference>
<feature type="compositionally biased region" description="Basic and acidic residues" evidence="1">
    <location>
        <begin position="207"/>
        <end position="218"/>
    </location>
</feature>
<reference evidence="2 3" key="1">
    <citation type="journal article" date="2018" name="Evol. Lett.">
        <title>Horizontal gene cluster transfer increased hallucinogenic mushroom diversity.</title>
        <authorList>
            <person name="Reynolds H.T."/>
            <person name="Vijayakumar V."/>
            <person name="Gluck-Thaler E."/>
            <person name="Korotkin H.B."/>
            <person name="Matheny P.B."/>
            <person name="Slot J.C."/>
        </authorList>
    </citation>
    <scope>NUCLEOTIDE SEQUENCE [LARGE SCALE GENOMIC DNA]</scope>
    <source>
        <strain evidence="2 3">2629</strain>
    </source>
</reference>
<comment type="caution">
    <text evidence="2">The sequence shown here is derived from an EMBL/GenBank/DDBJ whole genome shotgun (WGS) entry which is preliminary data.</text>
</comment>
<keyword evidence="3" id="KW-1185">Reference proteome</keyword>
<feature type="non-terminal residue" evidence="2">
    <location>
        <position position="457"/>
    </location>
</feature>
<feature type="region of interest" description="Disordered" evidence="1">
    <location>
        <begin position="207"/>
        <end position="229"/>
    </location>
</feature>
<accession>A0A409YIQ2</accession>
<name>A0A409YIQ2_9AGAR</name>
<proteinExistence type="predicted"/>
<dbReference type="InParanoid" id="A0A409YIQ2"/>
<dbReference type="GO" id="GO:0007163">
    <property type="term" value="P:establishment or maintenance of cell polarity"/>
    <property type="evidence" value="ECO:0007669"/>
    <property type="project" value="TreeGrafter"/>
</dbReference>
<feature type="compositionally biased region" description="Polar residues" evidence="1">
    <location>
        <begin position="257"/>
        <end position="280"/>
    </location>
</feature>
<dbReference type="PANTHER" id="PTHR47442:SF1">
    <property type="entry name" value="MYND-TYPE ZINC FINGER PROTEIN MUB1"/>
    <property type="match status" value="1"/>
</dbReference>
<organism evidence="2 3">
    <name type="scientific">Panaeolus cyanescens</name>
    <dbReference type="NCBI Taxonomy" id="181874"/>
    <lineage>
        <taxon>Eukaryota</taxon>
        <taxon>Fungi</taxon>
        <taxon>Dikarya</taxon>
        <taxon>Basidiomycota</taxon>
        <taxon>Agaricomycotina</taxon>
        <taxon>Agaricomycetes</taxon>
        <taxon>Agaricomycetidae</taxon>
        <taxon>Agaricales</taxon>
        <taxon>Agaricineae</taxon>
        <taxon>Galeropsidaceae</taxon>
        <taxon>Panaeolus</taxon>
    </lineage>
</organism>
<feature type="region of interest" description="Disordered" evidence="1">
    <location>
        <begin position="429"/>
        <end position="457"/>
    </location>
</feature>
<gene>
    <name evidence="2" type="ORF">CVT24_002306</name>
</gene>
<dbReference type="InterPro" id="IPR051664">
    <property type="entry name" value="MYND-type_zinc_finger"/>
</dbReference>
<dbReference type="AlphaFoldDB" id="A0A409YIQ2"/>
<dbReference type="GO" id="GO:1990304">
    <property type="term" value="C:MUB1-RAD6-UBR2 ubiquitin ligase complex"/>
    <property type="evidence" value="ECO:0007669"/>
    <property type="project" value="TreeGrafter"/>
</dbReference>
<dbReference type="OrthoDB" id="5594178at2759"/>
<dbReference type="STRING" id="181874.A0A409YIQ2"/>
<dbReference type="GO" id="GO:0006511">
    <property type="term" value="P:ubiquitin-dependent protein catabolic process"/>
    <property type="evidence" value="ECO:0007669"/>
    <property type="project" value="TreeGrafter"/>
</dbReference>
<sequence>MRESNFAFPAQNKACVCITSQLYDRRALDTTSPLPLFNSLTHLTYLTSTSPRIREIMTMDGGLERLVRILHDFCISPPPPENPSQLYGLLPPTHTHHPPKPTPILNPSTFDKHAAYRFSLAFQCVVNIGVRGSEPIRSRVVQAGTLEVVGCILEAWLAGKGFAVGPSSSASGMPRESREARQARRQLLIEARAREEAATFQREVARRLAEEESQRRNESSLLLSDSTGAEDEIISPSVASPSSSARGTTITLTLNTSASGVQHQPNHTTPTLTSANDTPTRGNRRNNASSSSHPQPSSSSSTNKPSSSSSFPSSSSNKPSSSTHPSSSTKPSSTTKPSSSSSTSHPYTPSYTPTPPTTSNPNSDTELSTAENSVAPTPLDGGTPTGSVVFGLGGFGVGGFGVTGNMNMNVNVNTGTGMFGGGNAGNGAVGAGRDRSGTIVPAPQRRHRQEATTVNAN</sequence>
<dbReference type="PANTHER" id="PTHR47442">
    <property type="entry name" value="MYND-TYPE ZINC FINGER PROTEIN MUB1"/>
    <property type="match status" value="1"/>
</dbReference>
<protein>
    <submittedName>
        <fullName evidence="2">Uncharacterized protein</fullName>
    </submittedName>
</protein>
<feature type="region of interest" description="Disordered" evidence="1">
    <location>
        <begin position="257"/>
        <end position="382"/>
    </location>
</feature>
<evidence type="ECO:0000256" key="1">
    <source>
        <dbReference type="SAM" id="MobiDB-lite"/>
    </source>
</evidence>
<evidence type="ECO:0000313" key="2">
    <source>
        <dbReference type="EMBL" id="PPR02887.1"/>
    </source>
</evidence>
<feature type="compositionally biased region" description="Low complexity" evidence="1">
    <location>
        <begin position="285"/>
        <end position="351"/>
    </location>
</feature>